<reference evidence="2" key="1">
    <citation type="submission" date="2022-06" db="EMBL/GenBank/DDBJ databases">
        <title>Genomic Encyclopedia of Archaeal and Bacterial Type Strains, Phase II (KMG-II): from individual species to whole genera.</title>
        <authorList>
            <person name="Goeker M."/>
        </authorList>
    </citation>
    <scope>NUCLEOTIDE SEQUENCE</scope>
    <source>
        <strain evidence="2">DSM 43935</strain>
    </source>
</reference>
<dbReference type="RefSeq" id="WP_253773457.1">
    <property type="nucleotide sequence ID" value="NZ_JAMTCK010000008.1"/>
</dbReference>
<evidence type="ECO:0000313" key="2">
    <source>
        <dbReference type="EMBL" id="MCP2167028.1"/>
    </source>
</evidence>
<dbReference type="InterPro" id="IPR005519">
    <property type="entry name" value="Acid_phosphat_B-like"/>
</dbReference>
<protein>
    <submittedName>
        <fullName evidence="2">HAD superfamily, subfamily IIIB (Acid phosphatase)</fullName>
    </submittedName>
</protein>
<dbReference type="SUPFAM" id="SSF56784">
    <property type="entry name" value="HAD-like"/>
    <property type="match status" value="1"/>
</dbReference>
<organism evidence="2 3">
    <name type="scientific">Goodfellowiella coeruleoviolacea</name>
    <dbReference type="NCBI Taxonomy" id="334858"/>
    <lineage>
        <taxon>Bacteria</taxon>
        <taxon>Bacillati</taxon>
        <taxon>Actinomycetota</taxon>
        <taxon>Actinomycetes</taxon>
        <taxon>Pseudonocardiales</taxon>
        <taxon>Pseudonocardiaceae</taxon>
        <taxon>Goodfellowiella</taxon>
    </lineage>
</organism>
<dbReference type="AlphaFoldDB" id="A0AAE3GG16"/>
<dbReference type="EMBL" id="JAMTCK010000008">
    <property type="protein sequence ID" value="MCP2167028.1"/>
    <property type="molecule type" value="Genomic_DNA"/>
</dbReference>
<evidence type="ECO:0000256" key="1">
    <source>
        <dbReference type="ARBA" id="ARBA00022729"/>
    </source>
</evidence>
<comment type="caution">
    <text evidence="2">The sequence shown here is derived from an EMBL/GenBank/DDBJ whole genome shotgun (WGS) entry which is preliminary data.</text>
</comment>
<dbReference type="PANTHER" id="PTHR31284">
    <property type="entry name" value="ACID PHOSPHATASE-LIKE PROTEIN"/>
    <property type="match status" value="1"/>
</dbReference>
<gene>
    <name evidence="2" type="ORF">LX83_003900</name>
</gene>
<accession>A0AAE3GG16</accession>
<proteinExistence type="predicted"/>
<keyword evidence="1" id="KW-0732">Signal</keyword>
<evidence type="ECO:0000313" key="3">
    <source>
        <dbReference type="Proteomes" id="UP001206128"/>
    </source>
</evidence>
<sequence length="256" mass="27534">MTGRYTGLGRVAAVVALVGALVTAAAVPGRPHAGDTRTWLAEPANLDRVKREISRYYGGHVDDGGHHHATQDSPWARRVAELVGQARAYLAARLAARVRQPAIVLDIDDTSEQTYDWSADRDFAFDAAAQRQAIADAAFPPVEPTRELANWASQHGVRVFFVTGRAEELAGSTAAGLRVHGFPEPAGLFLRPTRTPRPYLPCGLSCDTVAYKSGTRAFLEAQGNTIVLNLGDQDSDLAGGHAERAVKLPNPMYTIP</sequence>
<dbReference type="Pfam" id="PF03767">
    <property type="entry name" value="Acid_phosphat_B"/>
    <property type="match status" value="1"/>
</dbReference>
<dbReference type="Gene3D" id="3.40.50.1000">
    <property type="entry name" value="HAD superfamily/HAD-like"/>
    <property type="match status" value="1"/>
</dbReference>
<dbReference type="Proteomes" id="UP001206128">
    <property type="component" value="Unassembled WGS sequence"/>
</dbReference>
<dbReference type="PANTHER" id="PTHR31284:SF10">
    <property type="entry name" value="ACID PHOSPHATASE-LIKE PROTEIN"/>
    <property type="match status" value="1"/>
</dbReference>
<name>A0AAE3GG16_9PSEU</name>
<keyword evidence="3" id="KW-1185">Reference proteome</keyword>
<dbReference type="InterPro" id="IPR023214">
    <property type="entry name" value="HAD_sf"/>
</dbReference>
<dbReference type="InterPro" id="IPR036412">
    <property type="entry name" value="HAD-like_sf"/>
</dbReference>